<sequence length="116" mass="13584">MATNQSKFWQKSLVRYLIVALIFAVILPLVFKLLHIAVTWRVGLLFMLVDPIVALWLGRDIAKHHQKWYTMLIFPVIFTIMIVIFYAPYNLWFGLIYLLLTYLGTSMGTTIYKQAN</sequence>
<accession>A0A948X165</accession>
<feature type="transmembrane region" description="Helical" evidence="1">
    <location>
        <begin position="37"/>
        <end position="57"/>
    </location>
</feature>
<dbReference type="EMBL" id="JAHLFS010000060">
    <property type="protein sequence ID" value="MBU3852031.1"/>
    <property type="molecule type" value="Genomic_DNA"/>
</dbReference>
<evidence type="ECO:0000313" key="3">
    <source>
        <dbReference type="Proteomes" id="UP000777303"/>
    </source>
</evidence>
<feature type="transmembrane region" description="Helical" evidence="1">
    <location>
        <begin position="95"/>
        <end position="112"/>
    </location>
</feature>
<keyword evidence="1" id="KW-0472">Membrane</keyword>
<keyword evidence="1" id="KW-0812">Transmembrane</keyword>
<dbReference type="AlphaFoldDB" id="A0A948X165"/>
<reference evidence="2" key="1">
    <citation type="journal article" date="2021" name="PeerJ">
        <title>Extensive microbial diversity within the chicken gut microbiome revealed by metagenomics and culture.</title>
        <authorList>
            <person name="Gilroy R."/>
            <person name="Ravi A."/>
            <person name="Getino M."/>
            <person name="Pursley I."/>
            <person name="Horton D.L."/>
            <person name="Alikhan N.F."/>
            <person name="Baker D."/>
            <person name="Gharbi K."/>
            <person name="Hall N."/>
            <person name="Watson M."/>
            <person name="Adriaenssens E.M."/>
            <person name="Foster-Nyarko E."/>
            <person name="Jarju S."/>
            <person name="Secka A."/>
            <person name="Antonio M."/>
            <person name="Oren A."/>
            <person name="Chaudhuri R.R."/>
            <person name="La Ragione R."/>
            <person name="Hildebrand F."/>
            <person name="Pallen M.J."/>
        </authorList>
    </citation>
    <scope>NUCLEOTIDE SEQUENCE</scope>
    <source>
        <strain evidence="2">F6-6636</strain>
    </source>
</reference>
<organism evidence="2 3">
    <name type="scientific">Candidatus Paralactobacillus gallistercoris</name>
    <dbReference type="NCBI Taxonomy" id="2838724"/>
    <lineage>
        <taxon>Bacteria</taxon>
        <taxon>Bacillati</taxon>
        <taxon>Bacillota</taxon>
        <taxon>Bacilli</taxon>
        <taxon>Lactobacillales</taxon>
        <taxon>Lactobacillaceae</taxon>
        <taxon>Lactobacillus</taxon>
    </lineage>
</organism>
<gene>
    <name evidence="2" type="ORF">H9901_04965</name>
</gene>
<evidence type="ECO:0000256" key="1">
    <source>
        <dbReference type="SAM" id="Phobius"/>
    </source>
</evidence>
<feature type="transmembrane region" description="Helical" evidence="1">
    <location>
        <begin position="12"/>
        <end position="31"/>
    </location>
</feature>
<keyword evidence="1" id="KW-1133">Transmembrane helix</keyword>
<comment type="caution">
    <text evidence="2">The sequence shown here is derived from an EMBL/GenBank/DDBJ whole genome shotgun (WGS) entry which is preliminary data.</text>
</comment>
<feature type="transmembrane region" description="Helical" evidence="1">
    <location>
        <begin position="69"/>
        <end position="89"/>
    </location>
</feature>
<proteinExistence type="predicted"/>
<reference evidence="2" key="2">
    <citation type="submission" date="2021-04" db="EMBL/GenBank/DDBJ databases">
        <authorList>
            <person name="Gilroy R."/>
        </authorList>
    </citation>
    <scope>NUCLEOTIDE SEQUENCE</scope>
    <source>
        <strain evidence="2">F6-6636</strain>
    </source>
</reference>
<dbReference type="Proteomes" id="UP000777303">
    <property type="component" value="Unassembled WGS sequence"/>
</dbReference>
<name>A0A948X165_9LACO</name>
<evidence type="ECO:0000313" key="2">
    <source>
        <dbReference type="EMBL" id="MBU3852031.1"/>
    </source>
</evidence>
<protein>
    <submittedName>
        <fullName evidence="2">Uncharacterized protein</fullName>
    </submittedName>
</protein>